<dbReference type="Proteomes" id="UP001346869">
    <property type="component" value="Unassembled WGS sequence"/>
</dbReference>
<dbReference type="PANTHER" id="PTHR35347">
    <property type="entry name" value="COILED-COIL DOMAIN-CONTAINING PROTEIN 175"/>
    <property type="match status" value="1"/>
</dbReference>
<evidence type="ECO:0000313" key="3">
    <source>
        <dbReference type="Proteomes" id="UP001346869"/>
    </source>
</evidence>
<proteinExistence type="predicted"/>
<feature type="coiled-coil region" evidence="1">
    <location>
        <begin position="34"/>
        <end position="82"/>
    </location>
</feature>
<protein>
    <submittedName>
        <fullName evidence="2">Uncharacterized protein</fullName>
    </submittedName>
</protein>
<reference evidence="2 3" key="2">
    <citation type="journal article" date="2023" name="Mol. Biol. Evol.">
        <title>Genomics of Secondarily Temperate Adaptation in the Only Non-Antarctic Icefish.</title>
        <authorList>
            <person name="Rivera-Colon A.G."/>
            <person name="Rayamajhi N."/>
            <person name="Minhas B.F."/>
            <person name="Madrigal G."/>
            <person name="Bilyk K.T."/>
            <person name="Yoon V."/>
            <person name="Hune M."/>
            <person name="Gregory S."/>
            <person name="Cheng C.H.C."/>
            <person name="Catchen J.M."/>
        </authorList>
    </citation>
    <scope>NUCLEOTIDE SEQUENCE [LARGE SCALE GENOMIC DNA]</scope>
    <source>
        <strain evidence="2">JMC-PN-2008</strain>
    </source>
</reference>
<reference evidence="2 3" key="1">
    <citation type="journal article" date="2023" name="Genes (Basel)">
        <title>Chromosome-Level Genome Assembly and Circadian Gene Repertoire of the Patagonia Blennie Eleginops maclovinus-The Closest Ancestral Proxy of Antarctic Cryonotothenioids.</title>
        <authorList>
            <person name="Cheng C.C."/>
            <person name="Rivera-Colon A.G."/>
            <person name="Minhas B.F."/>
            <person name="Wilson L."/>
            <person name="Rayamajhi N."/>
            <person name="Vargas-Chacoff L."/>
            <person name="Catchen J.M."/>
        </authorList>
    </citation>
    <scope>NUCLEOTIDE SEQUENCE [LARGE SCALE GENOMIC DNA]</scope>
    <source>
        <strain evidence="2">JMC-PN-2008</strain>
    </source>
</reference>
<accession>A0AAN7XM48</accession>
<organism evidence="2 3">
    <name type="scientific">Eleginops maclovinus</name>
    <name type="common">Patagonian blennie</name>
    <name type="synonym">Eleginus maclovinus</name>
    <dbReference type="NCBI Taxonomy" id="56733"/>
    <lineage>
        <taxon>Eukaryota</taxon>
        <taxon>Metazoa</taxon>
        <taxon>Chordata</taxon>
        <taxon>Craniata</taxon>
        <taxon>Vertebrata</taxon>
        <taxon>Euteleostomi</taxon>
        <taxon>Actinopterygii</taxon>
        <taxon>Neopterygii</taxon>
        <taxon>Teleostei</taxon>
        <taxon>Neoteleostei</taxon>
        <taxon>Acanthomorphata</taxon>
        <taxon>Eupercaria</taxon>
        <taxon>Perciformes</taxon>
        <taxon>Notothenioidei</taxon>
        <taxon>Eleginopidae</taxon>
        <taxon>Eleginops</taxon>
    </lineage>
</organism>
<evidence type="ECO:0000313" key="2">
    <source>
        <dbReference type="EMBL" id="KAK5866371.1"/>
    </source>
</evidence>
<feature type="coiled-coil region" evidence="1">
    <location>
        <begin position="204"/>
        <end position="301"/>
    </location>
</feature>
<feature type="coiled-coil region" evidence="1">
    <location>
        <begin position="520"/>
        <end position="575"/>
    </location>
</feature>
<keyword evidence="3" id="KW-1185">Reference proteome</keyword>
<evidence type="ECO:0000256" key="1">
    <source>
        <dbReference type="SAM" id="Coils"/>
    </source>
</evidence>
<feature type="coiled-coil region" evidence="1">
    <location>
        <begin position="636"/>
        <end position="663"/>
    </location>
</feature>
<feature type="coiled-coil region" evidence="1">
    <location>
        <begin position="376"/>
        <end position="474"/>
    </location>
</feature>
<dbReference type="AlphaFoldDB" id="A0AAN7XM48"/>
<name>A0AAN7XM48_ELEMC</name>
<dbReference type="EMBL" id="JAUZQC010000009">
    <property type="protein sequence ID" value="KAK5866371.1"/>
    <property type="molecule type" value="Genomic_DNA"/>
</dbReference>
<comment type="caution">
    <text evidence="2">The sequence shown here is derived from an EMBL/GenBank/DDBJ whole genome shotgun (WGS) entry which is preliminary data.</text>
</comment>
<dbReference type="InterPro" id="IPR038834">
    <property type="entry name" value="CCDC175"/>
</dbReference>
<sequence length="738" mass="86908">MASCLVPDFPAVMVALEHLKELDKQLKEERVPFLPEASSNLREITAAITELEADRRATHEHLEVETIENSKLRHQINKIRERMRQQLVADLAAARASNAKQIEQLHKDLKSVSQLQEVTEKRQEVLLSQNKALHPEREQVKAGHEDIIAAQNDQITLKYGLQMQLDRTRDWIEDLKSCIAAVVQDKITLQQKMVLEMESFSVKKGKLSTEVDQVEEKMKRQKQVIRRSRRKLDGFNDRKQETHNHLGELMINLSKLEGNLRRLEASRCQNEKQLQGESQKHQELRQQRETLKKELLELGEAFSNAVQGLKEEISTVEGKMEKGRESRLICQESLAQIYEIFKHHRKEENEVRAEHFHVSQQLERSRLQLEERIASVVKHSKEIKEMDKQILELLETDTITKRVFERNQEELCDNVDTEKKNVEHYEDEKRRLMSLLDEMQAKQEEHVAKMNSDISNTRRRYQELRQEEAALQKRHPKSANADLLMSHMTQCEVEFRQKETKCHEEIEQCIMEVATLTMSHEEKQREVEEKDELLKDVEVKSDEEHSRHQRLKMLTSELRRKRSELELAIQKLGEETGSLLQPKKETKAELEEMRRSYMDMLGTQASEMRAVEISVYDNSVKLQQVSMENSRLHLAIQQMTEHVTRAREDKEQYRQEVHRFQRNTKVLFERLQEAWRADFQMIQDCQDSDGTLLESISAMLNHLKTRREQLSTIRTHLHDLMLDFSKRLGDKSTVQQQS</sequence>
<keyword evidence="1" id="KW-0175">Coiled coil</keyword>
<gene>
    <name evidence="2" type="ORF">PBY51_020568</name>
</gene>
<dbReference type="PANTHER" id="PTHR35347:SF1">
    <property type="entry name" value="COILED-COIL DOMAIN-CONTAINING PROTEIN 175"/>
    <property type="match status" value="1"/>
</dbReference>